<evidence type="ECO:0000313" key="2">
    <source>
        <dbReference type="Proteomes" id="UP000492821"/>
    </source>
</evidence>
<name>A0A7E4WAB4_PANRE</name>
<feature type="region of interest" description="Disordered" evidence="1">
    <location>
        <begin position="70"/>
        <end position="97"/>
    </location>
</feature>
<dbReference type="WBParaSite" id="Pan_g8034.t1">
    <property type="protein sequence ID" value="Pan_g8034.t1"/>
    <property type="gene ID" value="Pan_g8034"/>
</dbReference>
<reference evidence="2" key="1">
    <citation type="journal article" date="2013" name="Genetics">
        <title>The draft genome and transcriptome of Panagrellus redivivus are shaped by the harsh demands of a free-living lifestyle.</title>
        <authorList>
            <person name="Srinivasan J."/>
            <person name="Dillman A.R."/>
            <person name="Macchietto M.G."/>
            <person name="Heikkinen L."/>
            <person name="Lakso M."/>
            <person name="Fracchia K.M."/>
            <person name="Antoshechkin I."/>
            <person name="Mortazavi A."/>
            <person name="Wong G."/>
            <person name="Sternberg P.W."/>
        </authorList>
    </citation>
    <scope>NUCLEOTIDE SEQUENCE [LARGE SCALE GENOMIC DNA]</scope>
    <source>
        <strain evidence="2">MT8872</strain>
    </source>
</reference>
<organism evidence="2 3">
    <name type="scientific">Panagrellus redivivus</name>
    <name type="common">Microworm</name>
    <dbReference type="NCBI Taxonomy" id="6233"/>
    <lineage>
        <taxon>Eukaryota</taxon>
        <taxon>Metazoa</taxon>
        <taxon>Ecdysozoa</taxon>
        <taxon>Nematoda</taxon>
        <taxon>Chromadorea</taxon>
        <taxon>Rhabditida</taxon>
        <taxon>Tylenchina</taxon>
        <taxon>Panagrolaimomorpha</taxon>
        <taxon>Panagrolaimoidea</taxon>
        <taxon>Panagrolaimidae</taxon>
        <taxon>Panagrellus</taxon>
    </lineage>
</organism>
<protein>
    <submittedName>
        <fullName evidence="3">WAP domain-containing protein</fullName>
    </submittedName>
</protein>
<evidence type="ECO:0000313" key="3">
    <source>
        <dbReference type="WBParaSite" id="Pan_g8034.t1"/>
    </source>
</evidence>
<dbReference type="Proteomes" id="UP000492821">
    <property type="component" value="Unassembled WGS sequence"/>
</dbReference>
<reference evidence="3" key="2">
    <citation type="submission" date="2020-10" db="UniProtKB">
        <authorList>
            <consortium name="WormBaseParasite"/>
        </authorList>
    </citation>
    <scope>IDENTIFICATION</scope>
</reference>
<sequence length="216" mass="24662">MSSTKALMTRQLEWWDRMKSAAVRCCATSRSSDRSEWEASDDGGIHTAWRKRYAGAEGRRLEKDVEGKKTTHGWRVLGQKRNNGTSEKSVEGSKSRQKFWEQTRKAREAHAIGWRCGWRQEVRSARLWLVSSLSICADRLAKGDPTAPSREPAANNGGDEAKYLIRSKMMKNCENHDDCFEGTLRCLRKCCDCGCLTGESRWMKTPKSVRQPNTRQ</sequence>
<feature type="compositionally biased region" description="Basic and acidic residues" evidence="1">
    <location>
        <begin position="88"/>
        <end position="97"/>
    </location>
</feature>
<accession>A0A7E4WAB4</accession>
<dbReference type="AlphaFoldDB" id="A0A7E4WAB4"/>
<proteinExistence type="predicted"/>
<keyword evidence="2" id="KW-1185">Reference proteome</keyword>
<evidence type="ECO:0000256" key="1">
    <source>
        <dbReference type="SAM" id="MobiDB-lite"/>
    </source>
</evidence>